<name>A0A2T7NPR3_POMCA</name>
<dbReference type="EMBL" id="PZQS01000010">
    <property type="protein sequence ID" value="PVD23142.1"/>
    <property type="molecule type" value="Genomic_DNA"/>
</dbReference>
<feature type="signal peptide" evidence="1">
    <location>
        <begin position="1"/>
        <end position="18"/>
    </location>
</feature>
<keyword evidence="1" id="KW-0732">Signal</keyword>
<keyword evidence="3" id="KW-1185">Reference proteome</keyword>
<dbReference type="InterPro" id="IPR007577">
    <property type="entry name" value="GlycoTrfase_DXD_sugar-bd_CS"/>
</dbReference>
<evidence type="ECO:0000313" key="3">
    <source>
        <dbReference type="Proteomes" id="UP000245119"/>
    </source>
</evidence>
<evidence type="ECO:0000256" key="1">
    <source>
        <dbReference type="SAM" id="SignalP"/>
    </source>
</evidence>
<dbReference type="PANTHER" id="PTHR46830">
    <property type="entry name" value="TRANSFERASE, PUTATIVE-RELATED"/>
    <property type="match status" value="1"/>
</dbReference>
<feature type="chain" id="PRO_5015514712" description="Alpha-1,4-N-acetylglucosaminyltransferase" evidence="1">
    <location>
        <begin position="19"/>
        <end position="253"/>
    </location>
</feature>
<protein>
    <recommendedName>
        <fullName evidence="4">Alpha-1,4-N-acetylglucosaminyltransferase</fullName>
    </recommendedName>
</protein>
<dbReference type="AlphaFoldDB" id="A0A2T7NPR3"/>
<accession>A0A2T7NPR3</accession>
<dbReference type="OrthoDB" id="409543at2759"/>
<dbReference type="InterPro" id="IPR029044">
    <property type="entry name" value="Nucleotide-diphossugar_trans"/>
</dbReference>
<dbReference type="Pfam" id="PF04488">
    <property type="entry name" value="Gly_transf_sug"/>
    <property type="match status" value="1"/>
</dbReference>
<comment type="caution">
    <text evidence="2">The sequence shown here is derived from an EMBL/GenBank/DDBJ whole genome shotgun (WGS) entry which is preliminary data.</text>
</comment>
<dbReference type="Gene3D" id="3.90.550.20">
    <property type="match status" value="1"/>
</dbReference>
<dbReference type="SUPFAM" id="SSF53448">
    <property type="entry name" value="Nucleotide-diphospho-sugar transferases"/>
    <property type="match status" value="1"/>
</dbReference>
<gene>
    <name evidence="2" type="ORF">C0Q70_16405</name>
</gene>
<reference evidence="2 3" key="1">
    <citation type="submission" date="2018-04" db="EMBL/GenBank/DDBJ databases">
        <title>The genome of golden apple snail Pomacea canaliculata provides insight into stress tolerance and invasive adaptation.</title>
        <authorList>
            <person name="Liu C."/>
            <person name="Liu B."/>
            <person name="Ren Y."/>
            <person name="Zhang Y."/>
            <person name="Wang H."/>
            <person name="Li S."/>
            <person name="Jiang F."/>
            <person name="Yin L."/>
            <person name="Zhang G."/>
            <person name="Qian W."/>
            <person name="Fan W."/>
        </authorList>
    </citation>
    <scope>NUCLEOTIDE SEQUENCE [LARGE SCALE GENOMIC DNA]</scope>
    <source>
        <strain evidence="2">SZHN2017</strain>
        <tissue evidence="2">Muscle</tissue>
    </source>
</reference>
<organism evidence="2 3">
    <name type="scientific">Pomacea canaliculata</name>
    <name type="common">Golden apple snail</name>
    <dbReference type="NCBI Taxonomy" id="400727"/>
    <lineage>
        <taxon>Eukaryota</taxon>
        <taxon>Metazoa</taxon>
        <taxon>Spiralia</taxon>
        <taxon>Lophotrochozoa</taxon>
        <taxon>Mollusca</taxon>
        <taxon>Gastropoda</taxon>
        <taxon>Caenogastropoda</taxon>
        <taxon>Architaenioglossa</taxon>
        <taxon>Ampullarioidea</taxon>
        <taxon>Ampullariidae</taxon>
        <taxon>Pomacea</taxon>
    </lineage>
</organism>
<dbReference type="Proteomes" id="UP000245119">
    <property type="component" value="Linkage Group LG10"/>
</dbReference>
<dbReference type="PANTHER" id="PTHR46830:SF1">
    <property type="entry name" value="ALPHA-1,4-N-ACETYLGLUCOSAMINYLTRANSFERASE"/>
    <property type="match status" value="1"/>
</dbReference>
<proteinExistence type="predicted"/>
<evidence type="ECO:0008006" key="4">
    <source>
        <dbReference type="Google" id="ProtNLM"/>
    </source>
</evidence>
<sequence>MSFFAYLSLLSSLYVLNAEMVYIHGNFEPQGKYWEMIRNHKRVVFVWRDFPEAVFSEPIVKFASHASDYLRAFLLIRYGGIYMDWDVLWVRPIPDHLRRYDTVACPDFPATGAFPDVFNMGVLLAAKGSYYLRFFLESYHHYLDYHWSYNAIHIPYKVYEKHADLLYVDRHLQVICARGLCHPVWVQDFKNDEVNHLTTASFDWKFDTLAVHWTYPDPEEFEDEQTLEDSISMFAAIGKHVLRKAEHLLKTEL</sequence>
<evidence type="ECO:0000313" key="2">
    <source>
        <dbReference type="EMBL" id="PVD23142.1"/>
    </source>
</evidence>